<evidence type="ECO:0000313" key="3">
    <source>
        <dbReference type="Proteomes" id="UP000224317"/>
    </source>
</evidence>
<keyword evidence="3" id="KW-1185">Reference proteome</keyword>
<dbReference type="GO" id="GO:0004518">
    <property type="term" value="F:nuclease activity"/>
    <property type="evidence" value="ECO:0007669"/>
    <property type="project" value="InterPro"/>
</dbReference>
<accession>A0A2G3EDU5</accession>
<dbReference type="SUPFAM" id="SSF50199">
    <property type="entry name" value="Staphylococcal nuclease"/>
    <property type="match status" value="1"/>
</dbReference>
<dbReference type="PROSITE" id="PS50830">
    <property type="entry name" value="TNASE_3"/>
    <property type="match status" value="1"/>
</dbReference>
<dbReference type="GO" id="GO:0003676">
    <property type="term" value="F:nucleic acid binding"/>
    <property type="evidence" value="ECO:0007669"/>
    <property type="project" value="InterPro"/>
</dbReference>
<dbReference type="PROSITE" id="PS01123">
    <property type="entry name" value="TNASE_1"/>
    <property type="match status" value="1"/>
</dbReference>
<comment type="caution">
    <text evidence="2">The sequence shown here is derived from an EMBL/GenBank/DDBJ whole genome shotgun (WGS) entry which is preliminary data.</text>
</comment>
<dbReference type="EMBL" id="PDYH01000003">
    <property type="protein sequence ID" value="PHU41466.1"/>
    <property type="molecule type" value="Genomic_DNA"/>
</dbReference>
<dbReference type="InterPro" id="IPR016071">
    <property type="entry name" value="Staphylococal_nuclease_OB-fold"/>
</dbReference>
<gene>
    <name evidence="2" type="ORF">CSX00_00965</name>
</gene>
<dbReference type="InterPro" id="IPR035437">
    <property type="entry name" value="SNase_OB-fold_sf"/>
</dbReference>
<proteinExistence type="predicted"/>
<dbReference type="AlphaFoldDB" id="A0A2G3EDU5"/>
<evidence type="ECO:0000259" key="1">
    <source>
        <dbReference type="PROSITE" id="PS50830"/>
    </source>
</evidence>
<dbReference type="InterPro" id="IPR002071">
    <property type="entry name" value="Thermonucl_AS"/>
</dbReference>
<dbReference type="Pfam" id="PF00565">
    <property type="entry name" value="SNase"/>
    <property type="match status" value="1"/>
</dbReference>
<sequence>MNNMKNNNRWQRIVGIIVAIILCVASSEFINNQNVTEIDADNTVDNQESKLDAVKFIRTVDGDTIIVEDSNGEHKRVRMIGIDTPESVAQEEERNNEYGVMASDYTKELLTNAGTLYLEYDVDADDQYDRILAYVWLEDVDDTFNVENIKNSMVNAIIVENGYGIAKKYEPTVAHDDILAELMAEAEENNIGLWQYQEFRDLWK</sequence>
<dbReference type="Gene3D" id="2.40.50.90">
    <property type="match status" value="1"/>
</dbReference>
<name>A0A2G3EDU5_9FIRM</name>
<protein>
    <recommendedName>
        <fullName evidence="1">TNase-like domain-containing protein</fullName>
    </recommendedName>
</protein>
<reference evidence="2" key="1">
    <citation type="submission" date="2017-10" db="EMBL/GenBank/DDBJ databases">
        <title>Resolving the taxonomy of Roseburia spp., Eubacterium rectale and Agathobacter spp. through phylogenomic analysis.</title>
        <authorList>
            <person name="Sheridan P.O."/>
            <person name="Walker A.W."/>
            <person name="Duncan S.H."/>
            <person name="Scott K.P."/>
            <person name="Toole P.W.O."/>
            <person name="Luis P."/>
            <person name="Flint H.J."/>
        </authorList>
    </citation>
    <scope>NUCLEOTIDE SEQUENCE [LARGE SCALE GENOMIC DNA]</scope>
    <source>
        <strain evidence="2">JK10</strain>
    </source>
</reference>
<evidence type="ECO:0000313" key="2">
    <source>
        <dbReference type="EMBL" id="PHU41466.1"/>
    </source>
</evidence>
<organism evidence="2 3">
    <name type="scientific">Pseudobutyrivibrio ruminis</name>
    <dbReference type="NCBI Taxonomy" id="46206"/>
    <lineage>
        <taxon>Bacteria</taxon>
        <taxon>Bacillati</taxon>
        <taxon>Bacillota</taxon>
        <taxon>Clostridia</taxon>
        <taxon>Lachnospirales</taxon>
        <taxon>Lachnospiraceae</taxon>
        <taxon>Pseudobutyrivibrio</taxon>
    </lineage>
</organism>
<dbReference type="SMART" id="SM00318">
    <property type="entry name" value="SNc"/>
    <property type="match status" value="1"/>
</dbReference>
<feature type="domain" description="TNase-like" evidence="1">
    <location>
        <begin position="50"/>
        <end position="196"/>
    </location>
</feature>
<dbReference type="Proteomes" id="UP000224317">
    <property type="component" value="Unassembled WGS sequence"/>
</dbReference>